<comment type="similarity">
    <text evidence="2">Belongs to the oxygen-dependent FAD-linked oxidoreductase family.</text>
</comment>
<comment type="pathway">
    <text evidence="1">Cofactor biosynthesis; L-ascorbate biosynthesis.</text>
</comment>
<dbReference type="Gene3D" id="3.30.43.10">
    <property type="entry name" value="Uridine Diphospho-n-acetylenolpyruvylglucosamine Reductase, domain 2"/>
    <property type="match status" value="1"/>
</dbReference>
<dbReference type="PIRSF" id="PIRSF000136">
    <property type="entry name" value="LGO_GLO"/>
    <property type="match status" value="1"/>
</dbReference>
<dbReference type="InterPro" id="IPR016167">
    <property type="entry name" value="FAD-bd_PCMH_sub1"/>
</dbReference>
<dbReference type="InterPro" id="IPR016169">
    <property type="entry name" value="FAD-bd_PCMH_sub2"/>
</dbReference>
<evidence type="ECO:0000256" key="1">
    <source>
        <dbReference type="ARBA" id="ARBA00005147"/>
    </source>
</evidence>
<dbReference type="Gene3D" id="3.30.70.2520">
    <property type="match status" value="1"/>
</dbReference>
<reference evidence="6 7" key="1">
    <citation type="submission" date="2018-08" db="EMBL/GenBank/DDBJ databases">
        <title>Verrucosispora craniellae sp. nov., isolated from a marine sponge in the South China Sea.</title>
        <authorList>
            <person name="Li L."/>
            <person name="Lin H.W."/>
        </authorList>
    </citation>
    <scope>NUCLEOTIDE SEQUENCE [LARGE SCALE GENOMIC DNA]</scope>
    <source>
        <strain evidence="6 7">LHW63014</strain>
    </source>
</reference>
<sequence>MSRPFVNWSGSLSFTPGDHAAPADEDELRDLVLRARESGTHLRPVGSGHSSSPLVRTDGTLVSLDRMAGVIGQDGDQVTVWGGSRLKALGESLYDAGLAMENLGDVDYQSIAGATATGTHGTGVRFGNLSTQVAGVRLVTGTGEALEISPTSNVDLLPAARLSLGALGVVTQITLDAQPRYELRRRAWCAPVDWTLDHLAELQHTNRNMDFYWYPRSDLTQIRTMNRADDLPEGQMWGARRALESTPWSEPRELEIGPTHRTIPQNRDLRFEEIEYMLPAEAFAACFAEVRKRILNRHRRIVGWRVLVRTIAADDIWLSNAYDRPTTTIACLQNVSLPYEEYFRDMEAIFRQYGGRPHWGKKHWLTARELRPLFPHWDDFRQARRRLDPGGVFLTPALARLLEEA</sequence>
<dbReference type="AlphaFoldDB" id="A0A372FTE9"/>
<dbReference type="InterPro" id="IPR006094">
    <property type="entry name" value="Oxid_FAD_bind_N"/>
</dbReference>
<dbReference type="PROSITE" id="PS51387">
    <property type="entry name" value="FAD_PCMH"/>
    <property type="match status" value="1"/>
</dbReference>
<dbReference type="Pfam" id="PF01565">
    <property type="entry name" value="FAD_binding_4"/>
    <property type="match status" value="1"/>
</dbReference>
<dbReference type="PANTHER" id="PTHR43762:SF1">
    <property type="entry name" value="D-ARABINONO-1,4-LACTONE OXIDASE"/>
    <property type="match status" value="1"/>
</dbReference>
<proteinExistence type="inferred from homology"/>
<dbReference type="Gene3D" id="3.30.465.10">
    <property type="match status" value="1"/>
</dbReference>
<dbReference type="UniPathway" id="UPA00132"/>
<gene>
    <name evidence="6" type="ORF">D0Q02_24475</name>
</gene>
<accession>A0A372FTE9</accession>
<keyword evidence="7" id="KW-1185">Reference proteome</keyword>
<dbReference type="Proteomes" id="UP000262621">
    <property type="component" value="Unassembled WGS sequence"/>
</dbReference>
<evidence type="ECO:0000256" key="4">
    <source>
        <dbReference type="ARBA" id="ARBA00023002"/>
    </source>
</evidence>
<evidence type="ECO:0000256" key="2">
    <source>
        <dbReference type="ARBA" id="ARBA00005466"/>
    </source>
</evidence>
<dbReference type="InterPro" id="IPR006093">
    <property type="entry name" value="Oxy_OxRdtase_FAD_BS"/>
</dbReference>
<dbReference type="RefSeq" id="WP_117230358.1">
    <property type="nucleotide sequence ID" value="NZ_CP061725.1"/>
</dbReference>
<dbReference type="InterPro" id="IPR007173">
    <property type="entry name" value="ALO_C"/>
</dbReference>
<dbReference type="GO" id="GO:0071949">
    <property type="term" value="F:FAD binding"/>
    <property type="evidence" value="ECO:0007669"/>
    <property type="project" value="InterPro"/>
</dbReference>
<dbReference type="OrthoDB" id="9800184at2"/>
<comment type="caution">
    <text evidence="6">The sequence shown here is derived from an EMBL/GenBank/DDBJ whole genome shotgun (WGS) entry which is preliminary data.</text>
</comment>
<dbReference type="Pfam" id="PF04030">
    <property type="entry name" value="ALO"/>
    <property type="match status" value="1"/>
</dbReference>
<keyword evidence="4" id="KW-0560">Oxidoreductase</keyword>
<dbReference type="Gene3D" id="1.10.45.10">
    <property type="entry name" value="Vanillyl-alcohol Oxidase, Chain A, domain 4"/>
    <property type="match status" value="1"/>
</dbReference>
<feature type="domain" description="FAD-binding PCMH-type" evidence="5">
    <location>
        <begin position="12"/>
        <end position="180"/>
    </location>
</feature>
<dbReference type="InterPro" id="IPR036318">
    <property type="entry name" value="FAD-bd_PCMH-like_sf"/>
</dbReference>
<dbReference type="GO" id="GO:0019853">
    <property type="term" value="P:L-ascorbic acid biosynthetic process"/>
    <property type="evidence" value="ECO:0007669"/>
    <property type="project" value="UniProtKB-UniPathway"/>
</dbReference>
<dbReference type="InterPro" id="IPR010031">
    <property type="entry name" value="FAD_lactone_oxidase-like"/>
</dbReference>
<evidence type="ECO:0000313" key="6">
    <source>
        <dbReference type="EMBL" id="RFS44025.1"/>
    </source>
</evidence>
<dbReference type="InterPro" id="IPR016166">
    <property type="entry name" value="FAD-bd_PCMH"/>
</dbReference>
<evidence type="ECO:0000259" key="5">
    <source>
        <dbReference type="PROSITE" id="PS51387"/>
    </source>
</evidence>
<protein>
    <submittedName>
        <fullName evidence="6">FAD-binding protein</fullName>
    </submittedName>
</protein>
<organism evidence="6 7">
    <name type="scientific">Micromonospora craniellae</name>
    <dbReference type="NCBI Taxonomy" id="2294034"/>
    <lineage>
        <taxon>Bacteria</taxon>
        <taxon>Bacillati</taxon>
        <taxon>Actinomycetota</taxon>
        <taxon>Actinomycetes</taxon>
        <taxon>Micromonosporales</taxon>
        <taxon>Micromonosporaceae</taxon>
        <taxon>Micromonospora</taxon>
    </lineage>
</organism>
<dbReference type="PANTHER" id="PTHR43762">
    <property type="entry name" value="L-GULONOLACTONE OXIDASE"/>
    <property type="match status" value="1"/>
</dbReference>
<dbReference type="GO" id="GO:0016020">
    <property type="term" value="C:membrane"/>
    <property type="evidence" value="ECO:0007669"/>
    <property type="project" value="InterPro"/>
</dbReference>
<keyword evidence="3" id="KW-0060">Ascorbate biosynthesis</keyword>
<dbReference type="SUPFAM" id="SSF56176">
    <property type="entry name" value="FAD-binding/transporter-associated domain-like"/>
    <property type="match status" value="1"/>
</dbReference>
<dbReference type="PROSITE" id="PS00862">
    <property type="entry name" value="OX2_COVAL_FAD"/>
    <property type="match status" value="1"/>
</dbReference>
<name>A0A372FTE9_9ACTN</name>
<evidence type="ECO:0000256" key="3">
    <source>
        <dbReference type="ARBA" id="ARBA00022644"/>
    </source>
</evidence>
<dbReference type="EMBL" id="QVFU01000038">
    <property type="protein sequence ID" value="RFS44025.1"/>
    <property type="molecule type" value="Genomic_DNA"/>
</dbReference>
<dbReference type="GO" id="GO:0003885">
    <property type="term" value="F:D-arabinono-1,4-lactone oxidase activity"/>
    <property type="evidence" value="ECO:0007669"/>
    <property type="project" value="InterPro"/>
</dbReference>
<dbReference type="InterPro" id="IPR016171">
    <property type="entry name" value="Vanillyl_alc_oxidase_C-sub2"/>
</dbReference>
<evidence type="ECO:0000313" key="7">
    <source>
        <dbReference type="Proteomes" id="UP000262621"/>
    </source>
</evidence>